<name>A0A0L0P242_CANAR</name>
<dbReference type="AlphaFoldDB" id="A0A0L0P242"/>
<accession>A0A0L0P242</accession>
<protein>
    <submittedName>
        <fullName evidence="1">Uncharacterized protein</fullName>
    </submittedName>
</protein>
<sequence>MRIIVDRMYAVVNWIVVRLVIELLESSTIEAVDEHADSIV</sequence>
<evidence type="ECO:0000313" key="1">
    <source>
        <dbReference type="EMBL" id="KNE00447.1"/>
    </source>
</evidence>
<comment type="caution">
    <text evidence="1">The sequence shown here is derived from an EMBL/GenBank/DDBJ whole genome shotgun (WGS) entry which is preliminary data.</text>
</comment>
<dbReference type="EMBL" id="LGST01000018">
    <property type="protein sequence ID" value="KNE00447.1"/>
    <property type="molecule type" value="Genomic_DNA"/>
</dbReference>
<gene>
    <name evidence="1" type="ORF">QG37_02478</name>
</gene>
<evidence type="ECO:0000313" key="2">
    <source>
        <dbReference type="Proteomes" id="UP000037122"/>
    </source>
</evidence>
<organism evidence="1 2">
    <name type="scientific">Candidozyma auris</name>
    <name type="common">Yeast</name>
    <name type="synonym">Candida auris</name>
    <dbReference type="NCBI Taxonomy" id="498019"/>
    <lineage>
        <taxon>Eukaryota</taxon>
        <taxon>Fungi</taxon>
        <taxon>Dikarya</taxon>
        <taxon>Ascomycota</taxon>
        <taxon>Saccharomycotina</taxon>
        <taxon>Pichiomycetes</taxon>
        <taxon>Metschnikowiaceae</taxon>
        <taxon>Candidozyma</taxon>
    </lineage>
</organism>
<proteinExistence type="predicted"/>
<dbReference type="VEuPathDB" id="FungiDB:QG37_02478"/>
<dbReference type="Proteomes" id="UP000037122">
    <property type="component" value="Unassembled WGS sequence"/>
</dbReference>
<reference evidence="2" key="1">
    <citation type="journal article" date="2015" name="BMC Genomics">
        <title>Draft genome of a commonly misdiagnosed multidrug resistant pathogen Candida auris.</title>
        <authorList>
            <person name="Chatterjee S."/>
            <person name="Alampalli S.V."/>
            <person name="Nageshan R.K."/>
            <person name="Chettiar S.T."/>
            <person name="Joshi S."/>
            <person name="Tatu U.S."/>
        </authorList>
    </citation>
    <scope>NUCLEOTIDE SEQUENCE [LARGE SCALE GENOMIC DNA]</scope>
    <source>
        <strain evidence="2">6684</strain>
    </source>
</reference>